<protein>
    <submittedName>
        <fullName evidence="2">Uncharacterized protein</fullName>
    </submittedName>
</protein>
<feature type="transmembrane region" description="Helical" evidence="1">
    <location>
        <begin position="223"/>
        <end position="241"/>
    </location>
</feature>
<name>A0A2S9YP09_9BACT</name>
<feature type="transmembrane region" description="Helical" evidence="1">
    <location>
        <begin position="66"/>
        <end position="93"/>
    </location>
</feature>
<comment type="caution">
    <text evidence="2">The sequence shown here is derived from an EMBL/GenBank/DDBJ whole genome shotgun (WGS) entry which is preliminary data.</text>
</comment>
<keyword evidence="1" id="KW-1133">Transmembrane helix</keyword>
<keyword evidence="1" id="KW-0472">Membrane</keyword>
<proteinExistence type="predicted"/>
<feature type="transmembrane region" description="Helical" evidence="1">
    <location>
        <begin position="191"/>
        <end position="217"/>
    </location>
</feature>
<dbReference type="EMBL" id="PVNL01000066">
    <property type="protein sequence ID" value="PRQ06799.1"/>
    <property type="molecule type" value="Genomic_DNA"/>
</dbReference>
<gene>
    <name evidence="2" type="ORF">ENSA7_34590</name>
</gene>
<evidence type="ECO:0000256" key="1">
    <source>
        <dbReference type="SAM" id="Phobius"/>
    </source>
</evidence>
<evidence type="ECO:0000313" key="3">
    <source>
        <dbReference type="Proteomes" id="UP000238823"/>
    </source>
</evidence>
<keyword evidence="1" id="KW-0812">Transmembrane</keyword>
<dbReference type="AlphaFoldDB" id="A0A2S9YP09"/>
<reference evidence="2 3" key="1">
    <citation type="submission" date="2018-03" db="EMBL/GenBank/DDBJ databases">
        <title>Draft Genome Sequences of the Obligatory Marine Myxobacteria Enhygromyxa salina SWB007.</title>
        <authorList>
            <person name="Poehlein A."/>
            <person name="Moghaddam J.A."/>
            <person name="Harms H."/>
            <person name="Alanjari M."/>
            <person name="Koenig G.M."/>
            <person name="Daniel R."/>
            <person name="Schaeberle T.F."/>
        </authorList>
    </citation>
    <scope>NUCLEOTIDE SEQUENCE [LARGE SCALE GENOMIC DNA]</scope>
    <source>
        <strain evidence="2 3">SWB007</strain>
    </source>
</reference>
<sequence>MFAALRRVVIAPGFVLAIWVANLLFAKLLAGPGRAAAKAGMRRWTWFDDGHRVRAIVELIADEPAIAAAISSSMISAAVLAGIFSVLAAPAILTRLDGQRSLAWIVGAVGRELPAMLVQSGYGLVFRVICLGLAGACAAGLGSRGLPLILVLASFPILVLDRARAAVVLDDARPYHPMTLLRAIGHVALRPLWWLSGTLIETLKLVVVVGALVLLIQTGPSPISIWVVRAAGLAAVILSLWRVALAVESRGTNAP</sequence>
<evidence type="ECO:0000313" key="2">
    <source>
        <dbReference type="EMBL" id="PRQ06799.1"/>
    </source>
</evidence>
<feature type="transmembrane region" description="Helical" evidence="1">
    <location>
        <begin position="124"/>
        <end position="142"/>
    </location>
</feature>
<dbReference type="Proteomes" id="UP000238823">
    <property type="component" value="Unassembled WGS sequence"/>
</dbReference>
<organism evidence="2 3">
    <name type="scientific">Enhygromyxa salina</name>
    <dbReference type="NCBI Taxonomy" id="215803"/>
    <lineage>
        <taxon>Bacteria</taxon>
        <taxon>Pseudomonadati</taxon>
        <taxon>Myxococcota</taxon>
        <taxon>Polyangia</taxon>
        <taxon>Nannocystales</taxon>
        <taxon>Nannocystaceae</taxon>
        <taxon>Enhygromyxa</taxon>
    </lineage>
</organism>
<accession>A0A2S9YP09</accession>